<sequence length="282" mass="32668">MYIDTHCHLNFKDFKEDADEVISRSLADNTQMILVGSEQKTSKRAVEYANKYDSGVYAAIGLHPIHLEDISVKNDSAEGKYEFESHAEAFNYEYYYNLAHNNKKVVAIGEIGLDYYHLPEDKNIPEVKLHQQQVLKELLLLAHNLKLPVIIHCREAHDDLLPLLTDFYEQYKTDQKREWGVIHCFSGDEKLAAQYQELNLMISFTGLITFAKNWDEVIKNFPLEKIMIETDSPYMAPVLFRGKRNEPIYVKYVAEKIAQLKGLTNKEVEDRTFANAQRVFGL</sequence>
<organism evidence="4 5">
    <name type="scientific">Candidatus Falkowbacteria bacterium CG10_big_fil_rev_8_21_14_0_10_39_9</name>
    <dbReference type="NCBI Taxonomy" id="1974566"/>
    <lineage>
        <taxon>Bacteria</taxon>
        <taxon>Candidatus Falkowiibacteriota</taxon>
    </lineage>
</organism>
<feature type="binding site" evidence="3">
    <location>
        <position position="110"/>
    </location>
    <ligand>
        <name>a divalent metal cation</name>
        <dbReference type="ChEBI" id="CHEBI:60240"/>
        <label>1</label>
    </ligand>
</feature>
<dbReference type="InterPro" id="IPR015991">
    <property type="entry name" value="TatD/YcfH-like"/>
</dbReference>
<dbReference type="GO" id="GO:0046872">
    <property type="term" value="F:metal ion binding"/>
    <property type="evidence" value="ECO:0007669"/>
    <property type="project" value="UniProtKB-KW"/>
</dbReference>
<dbReference type="Pfam" id="PF01026">
    <property type="entry name" value="TatD_DNase"/>
    <property type="match status" value="1"/>
</dbReference>
<dbReference type="InterPro" id="IPR032466">
    <property type="entry name" value="Metal_Hydrolase"/>
</dbReference>
<dbReference type="GO" id="GO:0016788">
    <property type="term" value="F:hydrolase activity, acting on ester bonds"/>
    <property type="evidence" value="ECO:0007669"/>
    <property type="project" value="InterPro"/>
</dbReference>
<evidence type="ECO:0000256" key="1">
    <source>
        <dbReference type="ARBA" id="ARBA00022723"/>
    </source>
</evidence>
<keyword evidence="2 4" id="KW-0378">Hydrolase</keyword>
<dbReference type="PANTHER" id="PTHR46124">
    <property type="entry name" value="D-AMINOACYL-TRNA DEACYLASE"/>
    <property type="match status" value="1"/>
</dbReference>
<dbReference type="NCBIfam" id="TIGR00010">
    <property type="entry name" value="YchF/TatD family DNA exonuclease"/>
    <property type="match status" value="1"/>
</dbReference>
<name>A0A2M6WPM4_9BACT</name>
<dbReference type="SUPFAM" id="SSF51556">
    <property type="entry name" value="Metallo-dependent hydrolases"/>
    <property type="match status" value="1"/>
</dbReference>
<feature type="binding site" evidence="3">
    <location>
        <position position="231"/>
    </location>
    <ligand>
        <name>a divalent metal cation</name>
        <dbReference type="ChEBI" id="CHEBI:60240"/>
        <label>1</label>
    </ligand>
</feature>
<dbReference type="Proteomes" id="UP000228900">
    <property type="component" value="Unassembled WGS sequence"/>
</dbReference>
<feature type="binding site" evidence="3">
    <location>
        <position position="8"/>
    </location>
    <ligand>
        <name>a divalent metal cation</name>
        <dbReference type="ChEBI" id="CHEBI:60240"/>
        <label>1</label>
    </ligand>
</feature>
<proteinExistence type="predicted"/>
<protein>
    <submittedName>
        <fullName evidence="4">Hydrolase TatD</fullName>
    </submittedName>
</protein>
<accession>A0A2M6WPM4</accession>
<feature type="binding site" evidence="3">
    <location>
        <position position="152"/>
    </location>
    <ligand>
        <name>a divalent metal cation</name>
        <dbReference type="ChEBI" id="CHEBI:60240"/>
        <label>2</label>
    </ligand>
</feature>
<evidence type="ECO:0000256" key="2">
    <source>
        <dbReference type="ARBA" id="ARBA00022801"/>
    </source>
</evidence>
<dbReference type="AlphaFoldDB" id="A0A2M6WPM4"/>
<evidence type="ECO:0000256" key="3">
    <source>
        <dbReference type="PIRSR" id="PIRSR005902-1"/>
    </source>
</evidence>
<reference evidence="5" key="1">
    <citation type="submission" date="2017-09" db="EMBL/GenBank/DDBJ databases">
        <title>Depth-based differentiation of microbial function through sediment-hosted aquifers and enrichment of novel symbionts in the deep terrestrial subsurface.</title>
        <authorList>
            <person name="Probst A.J."/>
            <person name="Ladd B."/>
            <person name="Jarett J.K."/>
            <person name="Geller-Mcgrath D.E."/>
            <person name="Sieber C.M.K."/>
            <person name="Emerson J.B."/>
            <person name="Anantharaman K."/>
            <person name="Thomas B.C."/>
            <person name="Malmstrom R."/>
            <person name="Stieglmeier M."/>
            <person name="Klingl A."/>
            <person name="Woyke T."/>
            <person name="Ryan C.M."/>
            <person name="Banfield J.F."/>
        </authorList>
    </citation>
    <scope>NUCLEOTIDE SEQUENCE [LARGE SCALE GENOMIC DNA]</scope>
</reference>
<dbReference type="FunFam" id="3.20.20.140:FF:000005">
    <property type="entry name" value="TatD family hydrolase"/>
    <property type="match status" value="1"/>
</dbReference>
<dbReference type="PANTHER" id="PTHR46124:SF2">
    <property type="entry name" value="D-AMINOACYL-TRNA DEACYLASE"/>
    <property type="match status" value="1"/>
</dbReference>
<keyword evidence="1 3" id="KW-0479">Metal-binding</keyword>
<dbReference type="CDD" id="cd01310">
    <property type="entry name" value="TatD_DNAse"/>
    <property type="match status" value="1"/>
</dbReference>
<dbReference type="Gene3D" id="3.20.20.140">
    <property type="entry name" value="Metal-dependent hydrolases"/>
    <property type="match status" value="1"/>
</dbReference>
<dbReference type="PROSITE" id="PS01090">
    <property type="entry name" value="TATD_2"/>
    <property type="match status" value="1"/>
</dbReference>
<dbReference type="PROSITE" id="PS01137">
    <property type="entry name" value="TATD_1"/>
    <property type="match status" value="1"/>
</dbReference>
<evidence type="ECO:0000313" key="4">
    <source>
        <dbReference type="EMBL" id="PIT94722.1"/>
    </source>
</evidence>
<evidence type="ECO:0000313" key="5">
    <source>
        <dbReference type="Proteomes" id="UP000228900"/>
    </source>
</evidence>
<gene>
    <name evidence="4" type="ORF">COT98_02415</name>
</gene>
<dbReference type="InterPro" id="IPR001130">
    <property type="entry name" value="TatD-like"/>
</dbReference>
<dbReference type="EMBL" id="PFAQ01000038">
    <property type="protein sequence ID" value="PIT94722.1"/>
    <property type="molecule type" value="Genomic_DNA"/>
</dbReference>
<feature type="binding site" evidence="3">
    <location>
        <position position="183"/>
    </location>
    <ligand>
        <name>a divalent metal cation</name>
        <dbReference type="ChEBI" id="CHEBI:60240"/>
        <label>2</label>
    </ligand>
</feature>
<dbReference type="GO" id="GO:0004536">
    <property type="term" value="F:DNA nuclease activity"/>
    <property type="evidence" value="ECO:0007669"/>
    <property type="project" value="InterPro"/>
</dbReference>
<comment type="caution">
    <text evidence="4">The sequence shown here is derived from an EMBL/GenBank/DDBJ whole genome shotgun (WGS) entry which is preliminary data.</text>
</comment>
<dbReference type="PIRSF" id="PIRSF005902">
    <property type="entry name" value="DNase_TatD"/>
    <property type="match status" value="1"/>
</dbReference>
<feature type="binding site" evidence="3">
    <location>
        <position position="6"/>
    </location>
    <ligand>
        <name>a divalent metal cation</name>
        <dbReference type="ChEBI" id="CHEBI:60240"/>
        <label>1</label>
    </ligand>
</feature>
<dbReference type="InterPro" id="IPR018228">
    <property type="entry name" value="DNase_TatD-rel_CS"/>
</dbReference>